<protein>
    <submittedName>
        <fullName evidence="1">Autoinhibited Ca2+-ATPase 11</fullName>
    </submittedName>
</protein>
<organism evidence="1">
    <name type="scientific">Prunus dulcis</name>
    <name type="common">Almond</name>
    <name type="synonym">Amygdalus dulcis</name>
    <dbReference type="NCBI Taxonomy" id="3755"/>
    <lineage>
        <taxon>Eukaryota</taxon>
        <taxon>Viridiplantae</taxon>
        <taxon>Streptophyta</taxon>
        <taxon>Embryophyta</taxon>
        <taxon>Tracheophyta</taxon>
        <taxon>Spermatophyta</taxon>
        <taxon>Magnoliopsida</taxon>
        <taxon>eudicotyledons</taxon>
        <taxon>Gunneridae</taxon>
        <taxon>Pentapetalae</taxon>
        <taxon>rosids</taxon>
        <taxon>fabids</taxon>
        <taxon>Rosales</taxon>
        <taxon>Rosaceae</taxon>
        <taxon>Amygdaloideae</taxon>
        <taxon>Amygdaleae</taxon>
        <taxon>Prunus</taxon>
    </lineage>
</organism>
<gene>
    <name evidence="1" type="ORF">Prudu_012728</name>
</gene>
<proteinExistence type="predicted"/>
<dbReference type="AlphaFoldDB" id="A0A4Y1RDU6"/>
<dbReference type="EMBL" id="AP019300">
    <property type="protein sequence ID" value="BBH02223.1"/>
    <property type="molecule type" value="Genomic_DNA"/>
</dbReference>
<evidence type="ECO:0000313" key="1">
    <source>
        <dbReference type="EMBL" id="BBH02223.1"/>
    </source>
</evidence>
<sequence>MPDPSLTKNVGGQSVQAGEVIVSSVIAAGDLELPLLMKRMMLRQNRPCRGCSFCWESFSSSTKLKKLKKKGEVEYFAAEEAAAIPVSPSGTDDELREAFEEVEQEKELQELEEVPQKKVAVVEDEDEIPAEVIAESIALAQKQQKGPGAELTSSELALFEDAEAEHSTAAPEAVDRVEPSVSDPVDQAELTVVVPEAEVGTTAAAPVVVVEVPKATGALAAMPIHSLPGSSATASFADPELEEFEAMDLDAQLDRLEKLSSPPSKAKSRAVQEAMERLKIWQSTELEFDEDKGALDQLMKDLDLLHRQNMAPKPILEMG</sequence>
<accession>A0A4Y1RDU6</accession>
<reference evidence="1" key="1">
    <citation type="journal article" date="2019" name="Science">
        <title>Mutation of a bHLH transcription factor allowed almond domestication.</title>
        <authorList>
            <person name="Sanchez-Perez R."/>
            <person name="Pavan S."/>
            <person name="Mazzeo R."/>
            <person name="Moldovan C."/>
            <person name="Aiese Cigliano R."/>
            <person name="Del Cueto J."/>
            <person name="Ricciardi F."/>
            <person name="Lotti C."/>
            <person name="Ricciardi L."/>
            <person name="Dicenta F."/>
            <person name="Lopez-Marques R.L."/>
            <person name="Lindberg Moller B."/>
        </authorList>
    </citation>
    <scope>NUCLEOTIDE SEQUENCE</scope>
</reference>
<name>A0A4Y1RDU6_PRUDU</name>